<gene>
    <name evidence="7" type="ORF">PYCCODRAFT_1437185</name>
</gene>
<comment type="similarity">
    <text evidence="2">Belongs to the class-I pyridoxal-phosphate-dependent aminotransferase family.</text>
</comment>
<sequence length="497" mass="54942">MSTSNFVDVSHHLSPETRARGVNPMKDIIRIALENPNLIALANGDPDSALNPISRIDYSVASVTSGEDPVLEWIALGANAPTQVLSTSQDEESKLRLRTALRYGHGAGHPDALQTVSRLTNAYHHAPHHVPTMTLGNADAITKVFRLLGGPGDYFLADEFTFIPMPLAAEAHGVKWVPVTIDAGGIVPEELERILASWDPERGRRPHVLYTVPSGQNPTGSTLTVERRKRIYEIAQRYDLIIVEDDPYYFLQYDLDKADGTAPKKFPPSFLSMDVDGRVIRIDSFSKIMAPGMRLGWITSHPTFHNHLVKLIDLSTQHPHGFGQVLITQLLGPSGWQLTGFDRWVRGLCAEYQRRRDLLLALFARDVASTGLASTYVPQAGMFLWARVHFERHPRFKGALPLEGRAGDGEGARVPRTNTRQLMKELFDACVAGGLLICPAYVFTIGTDPKYDDVPSHVDDRSHFIRLTFAGSEETMTAGIPILGRVLKEFFAGAPEA</sequence>
<dbReference type="Gene3D" id="3.40.640.10">
    <property type="entry name" value="Type I PLP-dependent aspartate aminotransferase-like (Major domain)"/>
    <property type="match status" value="1"/>
</dbReference>
<evidence type="ECO:0000259" key="6">
    <source>
        <dbReference type="Pfam" id="PF00155"/>
    </source>
</evidence>
<keyword evidence="8" id="KW-1185">Reference proteome</keyword>
<keyword evidence="5" id="KW-0663">Pyridoxal phosphate</keyword>
<dbReference type="InterPro" id="IPR050859">
    <property type="entry name" value="Class-I_PLP-dep_aminotransf"/>
</dbReference>
<evidence type="ECO:0000256" key="4">
    <source>
        <dbReference type="ARBA" id="ARBA00022679"/>
    </source>
</evidence>
<dbReference type="AlphaFoldDB" id="A0A1Y2IHJ8"/>
<dbReference type="EMBL" id="KZ084117">
    <property type="protein sequence ID" value="OSD00598.1"/>
    <property type="molecule type" value="Genomic_DNA"/>
</dbReference>
<dbReference type="Pfam" id="PF00155">
    <property type="entry name" value="Aminotran_1_2"/>
    <property type="match status" value="1"/>
</dbReference>
<evidence type="ECO:0000313" key="7">
    <source>
        <dbReference type="EMBL" id="OSD00598.1"/>
    </source>
</evidence>
<name>A0A1Y2IHJ8_TRAC3</name>
<dbReference type="InterPro" id="IPR015421">
    <property type="entry name" value="PyrdxlP-dep_Trfase_major"/>
</dbReference>
<dbReference type="Proteomes" id="UP000193067">
    <property type="component" value="Unassembled WGS sequence"/>
</dbReference>
<organism evidence="7 8">
    <name type="scientific">Trametes coccinea (strain BRFM310)</name>
    <name type="common">Pycnoporus coccineus</name>
    <dbReference type="NCBI Taxonomy" id="1353009"/>
    <lineage>
        <taxon>Eukaryota</taxon>
        <taxon>Fungi</taxon>
        <taxon>Dikarya</taxon>
        <taxon>Basidiomycota</taxon>
        <taxon>Agaricomycotina</taxon>
        <taxon>Agaricomycetes</taxon>
        <taxon>Polyporales</taxon>
        <taxon>Polyporaceae</taxon>
        <taxon>Trametes</taxon>
    </lineage>
</organism>
<keyword evidence="4 7" id="KW-0808">Transferase</keyword>
<evidence type="ECO:0000313" key="8">
    <source>
        <dbReference type="Proteomes" id="UP000193067"/>
    </source>
</evidence>
<evidence type="ECO:0000256" key="5">
    <source>
        <dbReference type="ARBA" id="ARBA00022898"/>
    </source>
</evidence>
<dbReference type="STRING" id="1353009.A0A1Y2IHJ8"/>
<accession>A0A1Y2IHJ8</accession>
<dbReference type="InterPro" id="IPR015424">
    <property type="entry name" value="PyrdxlP-dep_Trfase"/>
</dbReference>
<protein>
    <submittedName>
        <fullName evidence="7">L-tyrosine:2-oxoglutarate aminotransferase</fullName>
    </submittedName>
</protein>
<comment type="cofactor">
    <cofactor evidence="1">
        <name>pyridoxal 5'-phosphate</name>
        <dbReference type="ChEBI" id="CHEBI:597326"/>
    </cofactor>
</comment>
<dbReference type="PANTHER" id="PTHR42790">
    <property type="entry name" value="AMINOTRANSFERASE"/>
    <property type="match status" value="1"/>
</dbReference>
<keyword evidence="3 7" id="KW-0032">Aminotransferase</keyword>
<dbReference type="GO" id="GO:0030170">
    <property type="term" value="F:pyridoxal phosphate binding"/>
    <property type="evidence" value="ECO:0007669"/>
    <property type="project" value="InterPro"/>
</dbReference>
<dbReference type="PANTHER" id="PTHR42790:SF1">
    <property type="entry name" value="AROMATIC AMINO ACID AMINOTRANSFERASE, HYPOTHETICAL (EUROFUNG)"/>
    <property type="match status" value="1"/>
</dbReference>
<reference evidence="7 8" key="1">
    <citation type="journal article" date="2015" name="Biotechnol. Biofuels">
        <title>Enhanced degradation of softwood versus hardwood by the white-rot fungus Pycnoporus coccineus.</title>
        <authorList>
            <person name="Couturier M."/>
            <person name="Navarro D."/>
            <person name="Chevret D."/>
            <person name="Henrissat B."/>
            <person name="Piumi F."/>
            <person name="Ruiz-Duenas F.J."/>
            <person name="Martinez A.T."/>
            <person name="Grigoriev I.V."/>
            <person name="Riley R."/>
            <person name="Lipzen A."/>
            <person name="Berrin J.G."/>
            <person name="Master E.R."/>
            <person name="Rosso M.N."/>
        </authorList>
    </citation>
    <scope>NUCLEOTIDE SEQUENCE [LARGE SCALE GENOMIC DNA]</scope>
    <source>
        <strain evidence="7 8">BRFM310</strain>
    </source>
</reference>
<dbReference type="OrthoDB" id="691673at2759"/>
<dbReference type="GO" id="GO:1901605">
    <property type="term" value="P:alpha-amino acid metabolic process"/>
    <property type="evidence" value="ECO:0007669"/>
    <property type="project" value="TreeGrafter"/>
</dbReference>
<dbReference type="GO" id="GO:0008483">
    <property type="term" value="F:transaminase activity"/>
    <property type="evidence" value="ECO:0007669"/>
    <property type="project" value="UniProtKB-KW"/>
</dbReference>
<proteinExistence type="inferred from homology"/>
<feature type="domain" description="Aminotransferase class I/classII large" evidence="6">
    <location>
        <begin position="73"/>
        <end position="477"/>
    </location>
</feature>
<evidence type="ECO:0000256" key="2">
    <source>
        <dbReference type="ARBA" id="ARBA00007441"/>
    </source>
</evidence>
<evidence type="ECO:0000256" key="3">
    <source>
        <dbReference type="ARBA" id="ARBA00022576"/>
    </source>
</evidence>
<dbReference type="CDD" id="cd00609">
    <property type="entry name" value="AAT_like"/>
    <property type="match status" value="1"/>
</dbReference>
<evidence type="ECO:0000256" key="1">
    <source>
        <dbReference type="ARBA" id="ARBA00001933"/>
    </source>
</evidence>
<dbReference type="InterPro" id="IPR004839">
    <property type="entry name" value="Aminotransferase_I/II_large"/>
</dbReference>
<dbReference type="SUPFAM" id="SSF53383">
    <property type="entry name" value="PLP-dependent transferases"/>
    <property type="match status" value="1"/>
</dbReference>